<gene>
    <name evidence="1" type="ORF">ANCDUO_11372</name>
</gene>
<evidence type="ECO:0000313" key="2">
    <source>
        <dbReference type="Proteomes" id="UP000054047"/>
    </source>
</evidence>
<reference evidence="1 2" key="1">
    <citation type="submission" date="2013-12" db="EMBL/GenBank/DDBJ databases">
        <title>Draft genome of the parsitic nematode Ancylostoma duodenale.</title>
        <authorList>
            <person name="Mitreva M."/>
        </authorList>
    </citation>
    <scope>NUCLEOTIDE SEQUENCE [LARGE SCALE GENOMIC DNA]</scope>
    <source>
        <strain evidence="1 2">Zhejiang</strain>
    </source>
</reference>
<keyword evidence="2" id="KW-1185">Reference proteome</keyword>
<accession>A0A0C2GBP0</accession>
<organism evidence="1 2">
    <name type="scientific">Ancylostoma duodenale</name>
    <dbReference type="NCBI Taxonomy" id="51022"/>
    <lineage>
        <taxon>Eukaryota</taxon>
        <taxon>Metazoa</taxon>
        <taxon>Ecdysozoa</taxon>
        <taxon>Nematoda</taxon>
        <taxon>Chromadorea</taxon>
        <taxon>Rhabditida</taxon>
        <taxon>Rhabditina</taxon>
        <taxon>Rhabditomorpha</taxon>
        <taxon>Strongyloidea</taxon>
        <taxon>Ancylostomatidae</taxon>
        <taxon>Ancylostomatinae</taxon>
        <taxon>Ancylostoma</taxon>
    </lineage>
</organism>
<dbReference type="Proteomes" id="UP000054047">
    <property type="component" value="Unassembled WGS sequence"/>
</dbReference>
<sequence>MVCGQCSSAVRAHLQGAETEQQPNLPIAILPRIYSPHSCKPPLCNPYQSIVGFGVSESFGL</sequence>
<dbReference type="EMBL" id="KN733139">
    <property type="protein sequence ID" value="KIH58420.1"/>
    <property type="molecule type" value="Genomic_DNA"/>
</dbReference>
<evidence type="ECO:0000313" key="1">
    <source>
        <dbReference type="EMBL" id="KIH58420.1"/>
    </source>
</evidence>
<proteinExistence type="predicted"/>
<dbReference type="PANTHER" id="PTHR36520:SF1">
    <property type="entry name" value="PROTEIN CBG14667"/>
    <property type="match status" value="1"/>
</dbReference>
<dbReference type="AlphaFoldDB" id="A0A0C2GBP0"/>
<dbReference type="PANTHER" id="PTHR36520">
    <property type="entry name" value="PROTEIN CBG13000-RELATED"/>
    <property type="match status" value="1"/>
</dbReference>
<name>A0A0C2GBP0_9BILA</name>
<protein>
    <submittedName>
        <fullName evidence="1">Uncharacterized protein</fullName>
    </submittedName>
</protein>